<dbReference type="Proteomes" id="UP000323426">
    <property type="component" value="Unassembled WGS sequence"/>
</dbReference>
<dbReference type="RefSeq" id="WP_150086194.1">
    <property type="nucleotide sequence ID" value="NZ_VWSF01000001.1"/>
</dbReference>
<name>A0A5M6DNY7_9BACT</name>
<feature type="transmembrane region" description="Helical" evidence="1">
    <location>
        <begin position="57"/>
        <end position="80"/>
    </location>
</feature>
<proteinExistence type="predicted"/>
<feature type="transmembrane region" description="Helical" evidence="1">
    <location>
        <begin position="87"/>
        <end position="107"/>
    </location>
</feature>
<keyword evidence="1" id="KW-1133">Transmembrane helix</keyword>
<gene>
    <name evidence="2" type="ORF">F0145_00975</name>
</gene>
<evidence type="ECO:0000313" key="3">
    <source>
        <dbReference type="Proteomes" id="UP000323426"/>
    </source>
</evidence>
<evidence type="ECO:0000256" key="1">
    <source>
        <dbReference type="SAM" id="Phobius"/>
    </source>
</evidence>
<dbReference type="EMBL" id="VWSF01000001">
    <property type="protein sequence ID" value="KAA5549198.1"/>
    <property type="molecule type" value="Genomic_DNA"/>
</dbReference>
<organism evidence="2 3">
    <name type="scientific">Adhaeribacter rhizoryzae</name>
    <dbReference type="NCBI Taxonomy" id="2607907"/>
    <lineage>
        <taxon>Bacteria</taxon>
        <taxon>Pseudomonadati</taxon>
        <taxon>Bacteroidota</taxon>
        <taxon>Cytophagia</taxon>
        <taxon>Cytophagales</taxon>
        <taxon>Hymenobacteraceae</taxon>
        <taxon>Adhaeribacter</taxon>
    </lineage>
</organism>
<keyword evidence="1" id="KW-0812">Transmembrane</keyword>
<sequence>MKQLVLSADKQSLKSAINLKLALFLKAFTSALFLTGMLVLVGLLLKFTHLPGEQVVFVVAMSFLTFLFLLQTGISFVFVFAHAKLAFLGAFSSLSYALSCITLVFVYENWWGTYLMVLLTGPLLFISFLILIAYFLSGEHRHTTHRKFLYINILLPYLFIFLLWLAFIIRHEVRENRDRRVVWNFSARIFGYPEKLTRYFNL</sequence>
<keyword evidence="1" id="KW-0472">Membrane</keyword>
<comment type="caution">
    <text evidence="2">The sequence shown here is derived from an EMBL/GenBank/DDBJ whole genome shotgun (WGS) entry which is preliminary data.</text>
</comment>
<feature type="transmembrane region" description="Helical" evidence="1">
    <location>
        <begin position="113"/>
        <end position="136"/>
    </location>
</feature>
<feature type="transmembrane region" description="Helical" evidence="1">
    <location>
        <begin position="148"/>
        <end position="169"/>
    </location>
</feature>
<dbReference type="AlphaFoldDB" id="A0A5M6DNY7"/>
<feature type="transmembrane region" description="Helical" evidence="1">
    <location>
        <begin position="21"/>
        <end position="45"/>
    </location>
</feature>
<protein>
    <submittedName>
        <fullName evidence="2">Uncharacterized protein</fullName>
    </submittedName>
</protein>
<evidence type="ECO:0000313" key="2">
    <source>
        <dbReference type="EMBL" id="KAA5549198.1"/>
    </source>
</evidence>
<keyword evidence="3" id="KW-1185">Reference proteome</keyword>
<reference evidence="2 3" key="1">
    <citation type="submission" date="2019-09" db="EMBL/GenBank/DDBJ databases">
        <title>Genome sequence and assembly of Adhaeribacter sp.</title>
        <authorList>
            <person name="Chhetri G."/>
        </authorList>
    </citation>
    <scope>NUCLEOTIDE SEQUENCE [LARGE SCALE GENOMIC DNA]</scope>
    <source>
        <strain evidence="2 3">DK36</strain>
    </source>
</reference>
<accession>A0A5M6DNY7</accession>